<sequence length="1003" mass="110970">MVTTRTRMSRTSSSTSTSSKTDGKLALTVKSEKTKKTGRKAKTTTSKKRVAKIDATKPKKPPTAFFFFLEDFRKEYQEQNPDVKSMRDIGKACGEKWKTMTYEEKVHYYDIATEKRAEFDIAMADFIKRKESREFDEADSDFDDDSDLIPRGQAGWFKPWLVEEEEKAEAAHEVAVMAAQPMLTDIDRLNKTILCYAETIYRFNGLWEGPDPLTPLISLFLIQLTFSMIIIHLLVYALKPFHQPPLVAEILGGILLGPSAFGRIKAYRRIMFANYSFRILEPMSHLFIGYYAFLAGLKMDVRAITRTGPKALKIAIAGTIIPFLFGSAVFFIFTNDQSQKFGFLFWGAALTVTGFSVLSKVLETEQILHTEIGKTAQASALISDMCSWVFLAVAFAVMSSPSNSPWSLISTVAFLLLCVFYIRPVLSWIIQKTPEGQGYSEFYICSILTGMALCGVITDACGTHPMIGAFIFGLVIPNEVLEATIVEKLDDFVMGILMPVYFVVCGLRTNIDAISDTSSWFIVGVVIVLACSVKALSSLILTIFSDLPVNEALAVGLLSNAKGILVLVILEAGQLQGALSTGTYSMMIVAVLLMTMIVTPAAIWFRPVQSTVSYKRRTLQKAKSDEELRIVACIYNIRNVPTVINLLRTSNASTKSPISVVALQLVELVGRASTMMVVHNSHSAGPRNPSHIEAQADQITAAFDNYELRSEGVQTQAVTARCAYATMDEDICTFAKDKRPALIIIPFHKQQTLDGEMEDINPSIRSVNEGILANAPCSVGILIDRGLAESRDHASNIAVLFFGGPDDREALAYAWRMAGNPDVRLTVVRFIPSTDAEKLDLVESIDKDHLSLPIDLDSEKLLDDDYLGNFKSATMKDKSITYCELVLNDEEEAIKAIKLMDENKHDLYLVGKGRGMVSPLTSGLADWCDCPELGPIGDLLVTSEFESSFSVLVVQQYVNTDKDGSIRSANSGDYGDEVLMRPSVSESVGFESLDSFRRWEQGN</sequence>
<feature type="transmembrane region" description="Helical" evidence="12">
    <location>
        <begin position="406"/>
        <end position="430"/>
    </location>
</feature>
<keyword evidence="7" id="KW-0406">Ion transport</keyword>
<evidence type="ECO:0000256" key="6">
    <source>
        <dbReference type="ARBA" id="ARBA00022989"/>
    </source>
</evidence>
<keyword evidence="6 12" id="KW-1133">Transmembrane helix</keyword>
<comment type="similarity">
    <text evidence="9">Belongs to the monovalent cation:proton antiporter 2 (CPA2) transporter (TC 2.A.37) family. CHX (TC 2.A.37.4) subfamily.</text>
</comment>
<evidence type="ECO:0000256" key="10">
    <source>
        <dbReference type="PROSITE-ProRule" id="PRU00267"/>
    </source>
</evidence>
<evidence type="ECO:0000256" key="7">
    <source>
        <dbReference type="ARBA" id="ARBA00023065"/>
    </source>
</evidence>
<dbReference type="GO" id="GO:0006885">
    <property type="term" value="P:regulation of pH"/>
    <property type="evidence" value="ECO:0007669"/>
    <property type="project" value="TreeGrafter"/>
</dbReference>
<feature type="transmembrane region" description="Helical" evidence="12">
    <location>
        <begin position="553"/>
        <end position="572"/>
    </location>
</feature>
<feature type="transmembrane region" description="Helical" evidence="12">
    <location>
        <begin position="520"/>
        <end position="541"/>
    </location>
</feature>
<feature type="compositionally biased region" description="Basic residues" evidence="11">
    <location>
        <begin position="36"/>
        <end position="50"/>
    </location>
</feature>
<dbReference type="EMBL" id="JACGWJ010000009">
    <property type="protein sequence ID" value="KAL0398354.1"/>
    <property type="molecule type" value="Genomic_DNA"/>
</dbReference>
<reference evidence="14" key="2">
    <citation type="journal article" date="2024" name="Plant">
        <title>Genomic evolution and insights into agronomic trait innovations of Sesamum species.</title>
        <authorList>
            <person name="Miao H."/>
            <person name="Wang L."/>
            <person name="Qu L."/>
            <person name="Liu H."/>
            <person name="Sun Y."/>
            <person name="Le M."/>
            <person name="Wang Q."/>
            <person name="Wei S."/>
            <person name="Zheng Y."/>
            <person name="Lin W."/>
            <person name="Duan Y."/>
            <person name="Cao H."/>
            <person name="Xiong S."/>
            <person name="Wang X."/>
            <person name="Wei L."/>
            <person name="Li C."/>
            <person name="Ma Q."/>
            <person name="Ju M."/>
            <person name="Zhao R."/>
            <person name="Li G."/>
            <person name="Mu C."/>
            <person name="Tian Q."/>
            <person name="Mei H."/>
            <person name="Zhang T."/>
            <person name="Gao T."/>
            <person name="Zhang H."/>
        </authorList>
    </citation>
    <scope>NUCLEOTIDE SEQUENCE</scope>
    <source>
        <strain evidence="14">G02</strain>
    </source>
</reference>
<organism evidence="14">
    <name type="scientific">Sesamum radiatum</name>
    <name type="common">Black benniseed</name>
    <dbReference type="NCBI Taxonomy" id="300843"/>
    <lineage>
        <taxon>Eukaryota</taxon>
        <taxon>Viridiplantae</taxon>
        <taxon>Streptophyta</taxon>
        <taxon>Embryophyta</taxon>
        <taxon>Tracheophyta</taxon>
        <taxon>Spermatophyta</taxon>
        <taxon>Magnoliopsida</taxon>
        <taxon>eudicotyledons</taxon>
        <taxon>Gunneridae</taxon>
        <taxon>Pentapetalae</taxon>
        <taxon>asterids</taxon>
        <taxon>lamiids</taxon>
        <taxon>Lamiales</taxon>
        <taxon>Pedaliaceae</taxon>
        <taxon>Sesamum</taxon>
    </lineage>
</organism>
<evidence type="ECO:0000256" key="5">
    <source>
        <dbReference type="ARBA" id="ARBA00022958"/>
    </source>
</evidence>
<evidence type="ECO:0000256" key="3">
    <source>
        <dbReference type="ARBA" id="ARBA00022538"/>
    </source>
</evidence>
<dbReference type="InterPro" id="IPR057290">
    <property type="entry name" value="CHX17_C"/>
</dbReference>
<feature type="compositionally biased region" description="Low complexity" evidence="11">
    <location>
        <begin position="1"/>
        <end position="20"/>
    </location>
</feature>
<dbReference type="CDD" id="cd22005">
    <property type="entry name" value="HMG-box_AtHMGB1-like"/>
    <property type="match status" value="1"/>
</dbReference>
<keyword evidence="3" id="KW-0633">Potassium transport</keyword>
<keyword evidence="10" id="KW-0238">DNA-binding</keyword>
<comment type="subcellular location">
    <subcellularLocation>
        <location evidence="1">Membrane</location>
        <topology evidence="1">Multi-pass membrane protein</topology>
    </subcellularLocation>
</comment>
<accession>A0AAW2T183</accession>
<dbReference type="InterPro" id="IPR006153">
    <property type="entry name" value="Cation/H_exchanger_TM"/>
</dbReference>
<feature type="transmembrane region" description="Helical" evidence="12">
    <location>
        <begin position="275"/>
        <end position="293"/>
    </location>
</feature>
<keyword evidence="4 12" id="KW-0812">Transmembrane</keyword>
<gene>
    <name evidence="14" type="ORF">Sradi_2178700</name>
</gene>
<evidence type="ECO:0000259" key="13">
    <source>
        <dbReference type="PROSITE" id="PS50118"/>
    </source>
</evidence>
<evidence type="ECO:0000256" key="9">
    <source>
        <dbReference type="ARBA" id="ARBA00038341"/>
    </source>
</evidence>
<keyword evidence="10" id="KW-0539">Nucleus</keyword>
<dbReference type="Gene3D" id="1.10.30.10">
    <property type="entry name" value="High mobility group box domain"/>
    <property type="match status" value="1"/>
</dbReference>
<dbReference type="GO" id="GO:1902600">
    <property type="term" value="P:proton transmembrane transport"/>
    <property type="evidence" value="ECO:0007669"/>
    <property type="project" value="InterPro"/>
</dbReference>
<feature type="transmembrane region" description="Helical" evidence="12">
    <location>
        <begin position="584"/>
        <end position="605"/>
    </location>
</feature>
<dbReference type="InterPro" id="IPR009071">
    <property type="entry name" value="HMG_box_dom"/>
</dbReference>
<dbReference type="GO" id="GO:0003677">
    <property type="term" value="F:DNA binding"/>
    <property type="evidence" value="ECO:0007669"/>
    <property type="project" value="UniProtKB-UniRule"/>
</dbReference>
<dbReference type="InterPro" id="IPR050794">
    <property type="entry name" value="CPA2_transporter"/>
</dbReference>
<reference evidence="14" key="1">
    <citation type="submission" date="2020-06" db="EMBL/GenBank/DDBJ databases">
        <authorList>
            <person name="Li T."/>
            <person name="Hu X."/>
            <person name="Zhang T."/>
            <person name="Song X."/>
            <person name="Zhang H."/>
            <person name="Dai N."/>
            <person name="Sheng W."/>
            <person name="Hou X."/>
            <person name="Wei L."/>
        </authorList>
    </citation>
    <scope>NUCLEOTIDE SEQUENCE</scope>
    <source>
        <strain evidence="14">G02</strain>
        <tissue evidence="14">Leaf</tissue>
    </source>
</reference>
<dbReference type="InterPro" id="IPR057291">
    <property type="entry name" value="CHX17_2nd"/>
</dbReference>
<dbReference type="Gene3D" id="1.20.1530.20">
    <property type="match status" value="1"/>
</dbReference>
<dbReference type="InterPro" id="IPR036910">
    <property type="entry name" value="HMG_box_dom_sf"/>
</dbReference>
<dbReference type="Pfam" id="PF00999">
    <property type="entry name" value="Na_H_Exchanger"/>
    <property type="match status" value="1"/>
</dbReference>
<dbReference type="Gene3D" id="3.40.50.12370">
    <property type="match status" value="1"/>
</dbReference>
<dbReference type="PROSITE" id="PS50118">
    <property type="entry name" value="HMG_BOX_2"/>
    <property type="match status" value="1"/>
</dbReference>
<feature type="transmembrane region" description="Helical" evidence="12">
    <location>
        <begin position="216"/>
        <end position="238"/>
    </location>
</feature>
<keyword evidence="5" id="KW-0630">Potassium</keyword>
<evidence type="ECO:0000256" key="1">
    <source>
        <dbReference type="ARBA" id="ARBA00004141"/>
    </source>
</evidence>
<name>A0AAW2T183_SESRA</name>
<keyword evidence="8 12" id="KW-0472">Membrane</keyword>
<comment type="caution">
    <text evidence="14">The sequence shown here is derived from an EMBL/GenBank/DDBJ whole genome shotgun (WGS) entry which is preliminary data.</text>
</comment>
<dbReference type="AlphaFoldDB" id="A0AAW2T183"/>
<dbReference type="GO" id="GO:0006813">
    <property type="term" value="P:potassium ion transport"/>
    <property type="evidence" value="ECO:0007669"/>
    <property type="project" value="UniProtKB-KW"/>
</dbReference>
<dbReference type="SMART" id="SM00398">
    <property type="entry name" value="HMG"/>
    <property type="match status" value="1"/>
</dbReference>
<evidence type="ECO:0000256" key="2">
    <source>
        <dbReference type="ARBA" id="ARBA00022448"/>
    </source>
</evidence>
<dbReference type="Pfam" id="PF23256">
    <property type="entry name" value="CHX17_2nd"/>
    <property type="match status" value="1"/>
</dbReference>
<feature type="domain" description="HMG box" evidence="13">
    <location>
        <begin position="58"/>
        <end position="127"/>
    </location>
</feature>
<dbReference type="Pfam" id="PF00505">
    <property type="entry name" value="HMG_box"/>
    <property type="match status" value="1"/>
</dbReference>
<evidence type="ECO:0000256" key="4">
    <source>
        <dbReference type="ARBA" id="ARBA00022692"/>
    </source>
</evidence>
<dbReference type="SUPFAM" id="SSF47095">
    <property type="entry name" value="HMG-box"/>
    <property type="match status" value="1"/>
</dbReference>
<dbReference type="GO" id="GO:0016020">
    <property type="term" value="C:membrane"/>
    <property type="evidence" value="ECO:0007669"/>
    <property type="project" value="UniProtKB-SubCell"/>
</dbReference>
<evidence type="ECO:0000313" key="14">
    <source>
        <dbReference type="EMBL" id="KAL0398354.1"/>
    </source>
</evidence>
<dbReference type="GO" id="GO:0005634">
    <property type="term" value="C:nucleus"/>
    <property type="evidence" value="ECO:0007669"/>
    <property type="project" value="UniProtKB-UniRule"/>
</dbReference>
<feature type="DNA-binding region" description="HMG box" evidence="10">
    <location>
        <begin position="58"/>
        <end position="127"/>
    </location>
</feature>
<feature type="transmembrane region" description="Helical" evidence="12">
    <location>
        <begin position="341"/>
        <end position="359"/>
    </location>
</feature>
<dbReference type="GO" id="GO:0015297">
    <property type="term" value="F:antiporter activity"/>
    <property type="evidence" value="ECO:0007669"/>
    <property type="project" value="InterPro"/>
</dbReference>
<dbReference type="InterPro" id="IPR038770">
    <property type="entry name" value="Na+/solute_symporter_sf"/>
</dbReference>
<dbReference type="Pfam" id="PF23259">
    <property type="entry name" value="CHX17_C"/>
    <property type="match status" value="1"/>
</dbReference>
<evidence type="ECO:0000256" key="12">
    <source>
        <dbReference type="SAM" id="Phobius"/>
    </source>
</evidence>
<dbReference type="PANTHER" id="PTHR32468:SF82">
    <property type="entry name" value="CATION_H(+) ANTIPORTER 15-LIKE"/>
    <property type="match status" value="1"/>
</dbReference>
<feature type="transmembrane region" description="Helical" evidence="12">
    <location>
        <begin position="492"/>
        <end position="508"/>
    </location>
</feature>
<feature type="region of interest" description="Disordered" evidence="11">
    <location>
        <begin position="1"/>
        <end position="54"/>
    </location>
</feature>
<keyword evidence="2" id="KW-0813">Transport</keyword>
<proteinExistence type="inferred from homology"/>
<feature type="transmembrane region" description="Helical" evidence="12">
    <location>
        <begin position="314"/>
        <end position="335"/>
    </location>
</feature>
<dbReference type="GO" id="GO:0012505">
    <property type="term" value="C:endomembrane system"/>
    <property type="evidence" value="ECO:0007669"/>
    <property type="project" value="TreeGrafter"/>
</dbReference>
<feature type="transmembrane region" description="Helical" evidence="12">
    <location>
        <begin position="442"/>
        <end position="472"/>
    </location>
</feature>
<evidence type="ECO:0000256" key="11">
    <source>
        <dbReference type="SAM" id="MobiDB-lite"/>
    </source>
</evidence>
<protein>
    <submittedName>
        <fullName evidence="14">Cation/H(+) antiporter 15</fullName>
    </submittedName>
</protein>
<dbReference type="PANTHER" id="PTHR32468">
    <property type="entry name" value="CATION/H + ANTIPORTER"/>
    <property type="match status" value="1"/>
</dbReference>
<evidence type="ECO:0000256" key="8">
    <source>
        <dbReference type="ARBA" id="ARBA00023136"/>
    </source>
</evidence>